<feature type="region of interest" description="Disordered" evidence="1">
    <location>
        <begin position="109"/>
        <end position="136"/>
    </location>
</feature>
<name>A0ABP7FCY0_9ACTN</name>
<gene>
    <name evidence="2" type="ORF">GCM10022402_15690</name>
</gene>
<feature type="compositionally biased region" description="Basic and acidic residues" evidence="1">
    <location>
        <begin position="109"/>
        <end position="125"/>
    </location>
</feature>
<organism evidence="2 3">
    <name type="scientific">Salinactinospora qingdaonensis</name>
    <dbReference type="NCBI Taxonomy" id="702744"/>
    <lineage>
        <taxon>Bacteria</taxon>
        <taxon>Bacillati</taxon>
        <taxon>Actinomycetota</taxon>
        <taxon>Actinomycetes</taxon>
        <taxon>Streptosporangiales</taxon>
        <taxon>Nocardiopsidaceae</taxon>
        <taxon>Salinactinospora</taxon>
    </lineage>
</organism>
<evidence type="ECO:0000313" key="3">
    <source>
        <dbReference type="Proteomes" id="UP001500908"/>
    </source>
</evidence>
<evidence type="ECO:0000313" key="2">
    <source>
        <dbReference type="EMBL" id="GAA3736387.1"/>
    </source>
</evidence>
<sequence length="136" mass="14754">MIMAEPNRDSAGSQDIIDDALRLADALQRKLIVAGVRRGVGNTTATPPPSKGDVWEEAVREPEEEEPPALEQVIDIARSAGPEVAGHLGRAGGTLLNALGQAWQVVERSLEQERARREQRDDHGSGEPPPQLPRTR</sequence>
<keyword evidence="3" id="KW-1185">Reference proteome</keyword>
<feature type="region of interest" description="Disordered" evidence="1">
    <location>
        <begin position="40"/>
        <end position="68"/>
    </location>
</feature>
<comment type="caution">
    <text evidence="2">The sequence shown here is derived from an EMBL/GenBank/DDBJ whole genome shotgun (WGS) entry which is preliminary data.</text>
</comment>
<feature type="compositionally biased region" description="Pro residues" evidence="1">
    <location>
        <begin position="127"/>
        <end position="136"/>
    </location>
</feature>
<dbReference type="EMBL" id="BAABDD010000005">
    <property type="protein sequence ID" value="GAA3736387.1"/>
    <property type="molecule type" value="Genomic_DNA"/>
</dbReference>
<reference evidence="3" key="1">
    <citation type="journal article" date="2019" name="Int. J. Syst. Evol. Microbiol.">
        <title>The Global Catalogue of Microorganisms (GCM) 10K type strain sequencing project: providing services to taxonomists for standard genome sequencing and annotation.</title>
        <authorList>
            <consortium name="The Broad Institute Genomics Platform"/>
            <consortium name="The Broad Institute Genome Sequencing Center for Infectious Disease"/>
            <person name="Wu L."/>
            <person name="Ma J."/>
        </authorList>
    </citation>
    <scope>NUCLEOTIDE SEQUENCE [LARGE SCALE GENOMIC DNA]</scope>
    <source>
        <strain evidence="3">JCM 17137</strain>
    </source>
</reference>
<protein>
    <recommendedName>
        <fullName evidence="4">Excreted virulence factor EspC, type VII ESX diderm</fullName>
    </recommendedName>
</protein>
<dbReference type="Proteomes" id="UP001500908">
    <property type="component" value="Unassembled WGS sequence"/>
</dbReference>
<evidence type="ECO:0000256" key="1">
    <source>
        <dbReference type="SAM" id="MobiDB-lite"/>
    </source>
</evidence>
<accession>A0ABP7FCY0</accession>
<evidence type="ECO:0008006" key="4">
    <source>
        <dbReference type="Google" id="ProtNLM"/>
    </source>
</evidence>
<proteinExistence type="predicted"/>